<dbReference type="AlphaFoldDB" id="A0A1N7A8C5"/>
<dbReference type="Pfam" id="PF00176">
    <property type="entry name" value="SNF2-rel_dom"/>
    <property type="match status" value="1"/>
</dbReference>
<keyword evidence="4" id="KW-0067">ATP-binding</keyword>
<gene>
    <name evidence="4" type="ORF">SAMN05421545_3307</name>
</gene>
<dbReference type="SMART" id="SM00487">
    <property type="entry name" value="DEXDc"/>
    <property type="match status" value="1"/>
</dbReference>
<evidence type="ECO:0000313" key="4">
    <source>
        <dbReference type="EMBL" id="SIR35352.1"/>
    </source>
</evidence>
<dbReference type="GO" id="GO:0016787">
    <property type="term" value="F:hydrolase activity"/>
    <property type="evidence" value="ECO:0007669"/>
    <property type="project" value="UniProtKB-KW"/>
</dbReference>
<dbReference type="EMBL" id="FTNM01000005">
    <property type="protein sequence ID" value="SIR35352.1"/>
    <property type="molecule type" value="Genomic_DNA"/>
</dbReference>
<evidence type="ECO:0000259" key="3">
    <source>
        <dbReference type="PROSITE" id="PS51194"/>
    </source>
</evidence>
<dbReference type="PROSITE" id="PS51192">
    <property type="entry name" value="HELICASE_ATP_BIND_1"/>
    <property type="match status" value="1"/>
</dbReference>
<keyword evidence="4" id="KW-0547">Nucleotide-binding</keyword>
<evidence type="ECO:0000259" key="2">
    <source>
        <dbReference type="PROSITE" id="PS51192"/>
    </source>
</evidence>
<dbReference type="InterPro" id="IPR038718">
    <property type="entry name" value="SNF2-like_sf"/>
</dbReference>
<protein>
    <submittedName>
        <fullName evidence="4">Superfamily II DNA or RNA helicase, SNF2 family</fullName>
    </submittedName>
</protein>
<dbReference type="InterPro" id="IPR001650">
    <property type="entry name" value="Helicase_C-like"/>
</dbReference>
<dbReference type="InterPro" id="IPR013663">
    <property type="entry name" value="Helicase_SWF/SNF/SWI_bac"/>
</dbReference>
<sequence length="976" mass="112183">MEEQYPPFEPFDSTDDPESLFAAYLASQPQITGASSDSRTIIVIGRHRYYNLFSAQLVSCSLSSTGELKAPFTVLNPLEQVWRTDKPDELKFYSAIARFQSFYEKSATDTASLKALVRNPLRYAFYLHDSNVSEKITPRSIAPVQVTQPQMDFKVRIGLNSDVFSVTSDLFINGTYYPLSRISVHYDHFLVADNAWYLCTNPHLPAVIAYFKKHDGELQLPHDAFLKFQQQVLAKMESHVPVEHTYLKPATKVQLRSKGFNQPLEKLLYLIESENYVLLQPFMRYGEIEIPLLSNKLIYDQDNMGRPFFVARNTEMEAAFTKLLIQQHPHFWEQLDNMLDYFYLHKDRFLDEAWFLDAFDNLAAHGVTILGFNDLQGNKLNQHKAAVSINVDSGLNWFNVTVQVKFGRKKASLKQLKKSVVNKSRYVLLDDGTMGIIPEEWLQRLQLYFETGAVVSEEELQIPKTNFAALTELFEDYMLDEQVHKELWWYQDQLNNVEKLAPAPIPAGLQTTLRPYQWQGLSWLNFLDDLQFGGCLADDMGLGKTVQIIAFILLLREKRERQTHLLVVPTSLISNWQAELQRFGPSLQVHVHHGPNRAKDTAAFQEYDVVITTYNTLLSDIVFLKKYLFGYTFLDESQNIKNPNSQRYKAACLLQSYNRVVLTGTPFENNTFDIYAQLSFVNLGLLGTRTYFRNTYSMPIDKFKDRRSAQALQEKIGPFVLRRTKAEVARELPDKTEMILYCEMGEEQRKVYDTAEQEFRDYINASGEEELAKHPMHVLRGITKLRQICNSPLLIGDAKLFSDTSAKIQVLMQQIQNVARHHKVLVFSQFVGMLDLIKEELIKENIKYSYLTGSTRNRGEVVDQFQADEEIRVFLVSLKAGGTGLNLTAADYVFLVDPWWNPAVENQAIDRSYRIGQAKKVIAVRLICPNTVEEKIQILQQNKSKLATDLVTADNSFFRSLTKDDWLNLSSNSSSK</sequence>
<feature type="domain" description="Helicase C-terminal" evidence="3">
    <location>
        <begin position="807"/>
        <end position="962"/>
    </location>
</feature>
<dbReference type="Gene3D" id="3.40.50.300">
    <property type="entry name" value="P-loop containing nucleotide triphosphate hydrolases"/>
    <property type="match status" value="1"/>
</dbReference>
<dbReference type="GO" id="GO:0004386">
    <property type="term" value="F:helicase activity"/>
    <property type="evidence" value="ECO:0007669"/>
    <property type="project" value="UniProtKB-KW"/>
</dbReference>
<reference evidence="5" key="1">
    <citation type="submission" date="2017-01" db="EMBL/GenBank/DDBJ databases">
        <authorList>
            <person name="Varghese N."/>
            <person name="Submissions S."/>
        </authorList>
    </citation>
    <scope>NUCLEOTIDE SEQUENCE [LARGE SCALE GENOMIC DNA]</scope>
    <source>
        <strain evidence="5">DM9</strain>
    </source>
</reference>
<keyword evidence="5" id="KW-1185">Reference proteome</keyword>
<evidence type="ECO:0000313" key="5">
    <source>
        <dbReference type="Proteomes" id="UP000185924"/>
    </source>
</evidence>
<dbReference type="InterPro" id="IPR027417">
    <property type="entry name" value="P-loop_NTPase"/>
</dbReference>
<dbReference type="Proteomes" id="UP000185924">
    <property type="component" value="Unassembled WGS sequence"/>
</dbReference>
<dbReference type="PANTHER" id="PTHR10799">
    <property type="entry name" value="SNF2/RAD54 HELICASE FAMILY"/>
    <property type="match status" value="1"/>
</dbReference>
<keyword evidence="4" id="KW-0347">Helicase</keyword>
<dbReference type="RefSeq" id="WP_076422879.1">
    <property type="nucleotide sequence ID" value="NZ_FTNM01000005.1"/>
</dbReference>
<dbReference type="InterPro" id="IPR000330">
    <property type="entry name" value="SNF2_N"/>
</dbReference>
<dbReference type="InterPro" id="IPR014001">
    <property type="entry name" value="Helicase_ATP-bd"/>
</dbReference>
<feature type="domain" description="Helicase ATP-binding" evidence="2">
    <location>
        <begin position="525"/>
        <end position="684"/>
    </location>
</feature>
<dbReference type="SUPFAM" id="SSF52540">
    <property type="entry name" value="P-loop containing nucleoside triphosphate hydrolases"/>
    <property type="match status" value="2"/>
</dbReference>
<dbReference type="STRING" id="1077936.SAMN05421545_3307"/>
<dbReference type="Gene3D" id="3.40.50.10810">
    <property type="entry name" value="Tandem AAA-ATPase domain"/>
    <property type="match status" value="1"/>
</dbReference>
<dbReference type="OrthoDB" id="9760715at2"/>
<accession>A0A1N7A8C5</accession>
<keyword evidence="1" id="KW-0378">Hydrolase</keyword>
<dbReference type="InterPro" id="IPR049730">
    <property type="entry name" value="SNF2/RAD54-like_C"/>
</dbReference>
<dbReference type="Pfam" id="PF00271">
    <property type="entry name" value="Helicase_C"/>
    <property type="match status" value="1"/>
</dbReference>
<organism evidence="4 5">
    <name type="scientific">Pontibacter lucknowensis</name>
    <dbReference type="NCBI Taxonomy" id="1077936"/>
    <lineage>
        <taxon>Bacteria</taxon>
        <taxon>Pseudomonadati</taxon>
        <taxon>Bacteroidota</taxon>
        <taxon>Cytophagia</taxon>
        <taxon>Cytophagales</taxon>
        <taxon>Hymenobacteraceae</taxon>
        <taxon>Pontibacter</taxon>
    </lineage>
</organism>
<dbReference type="SMART" id="SM00490">
    <property type="entry name" value="HELICc"/>
    <property type="match status" value="1"/>
</dbReference>
<dbReference type="Pfam" id="PF08455">
    <property type="entry name" value="SNF2_assoc"/>
    <property type="match status" value="1"/>
</dbReference>
<dbReference type="CDD" id="cd18793">
    <property type="entry name" value="SF2_C_SNF"/>
    <property type="match status" value="1"/>
</dbReference>
<proteinExistence type="predicted"/>
<dbReference type="GO" id="GO:0005524">
    <property type="term" value="F:ATP binding"/>
    <property type="evidence" value="ECO:0007669"/>
    <property type="project" value="InterPro"/>
</dbReference>
<dbReference type="PROSITE" id="PS51194">
    <property type="entry name" value="HELICASE_CTER"/>
    <property type="match status" value="1"/>
</dbReference>
<evidence type="ECO:0000256" key="1">
    <source>
        <dbReference type="ARBA" id="ARBA00022801"/>
    </source>
</evidence>
<name>A0A1N7A8C5_9BACT</name>